<evidence type="ECO:0000256" key="1">
    <source>
        <dbReference type="SAM" id="MobiDB-lite"/>
    </source>
</evidence>
<name>A0ABU8PLH4_9HYPH</name>
<gene>
    <name evidence="2" type="ORF">WH297_25635</name>
</gene>
<comment type="caution">
    <text evidence="2">The sequence shown here is derived from an EMBL/GenBank/DDBJ whole genome shotgun (WGS) entry which is preliminary data.</text>
</comment>
<organism evidence="2 3">
    <name type="scientific">Ochrobactrum vermis</name>
    <dbReference type="NCBI Taxonomy" id="1827297"/>
    <lineage>
        <taxon>Bacteria</taxon>
        <taxon>Pseudomonadati</taxon>
        <taxon>Pseudomonadota</taxon>
        <taxon>Alphaproteobacteria</taxon>
        <taxon>Hyphomicrobiales</taxon>
        <taxon>Brucellaceae</taxon>
        <taxon>Brucella/Ochrobactrum group</taxon>
        <taxon>Ochrobactrum</taxon>
    </lineage>
</organism>
<dbReference type="EMBL" id="JBBGZH010000003">
    <property type="protein sequence ID" value="MEJ5023076.1"/>
    <property type="molecule type" value="Genomic_DNA"/>
</dbReference>
<keyword evidence="3" id="KW-1185">Reference proteome</keyword>
<feature type="compositionally biased region" description="Acidic residues" evidence="1">
    <location>
        <begin position="140"/>
        <end position="152"/>
    </location>
</feature>
<protein>
    <submittedName>
        <fullName evidence="2">Uncharacterized protein</fullName>
    </submittedName>
</protein>
<dbReference type="Proteomes" id="UP001375812">
    <property type="component" value="Unassembled WGS sequence"/>
</dbReference>
<proteinExistence type="predicted"/>
<evidence type="ECO:0000313" key="2">
    <source>
        <dbReference type="EMBL" id="MEJ5023076.1"/>
    </source>
</evidence>
<sequence length="159" mass="18220">MPSSPDISPEEWQAIFNELRVLTIRAGYSDWDRHATAAMMDNFDLSIRDRVKMYYFDLLGHLKLGTRSFREELVYSIDKLVNSTEPEKRLTVAVESNERGREAFVPFLAGPSTDQLIEDLEWFGEILSGDYDPTLIFPDEYGDDNDNDDDNNNDGGMNP</sequence>
<feature type="region of interest" description="Disordered" evidence="1">
    <location>
        <begin position="137"/>
        <end position="159"/>
    </location>
</feature>
<dbReference type="RefSeq" id="WP_105545483.1">
    <property type="nucleotide sequence ID" value="NZ_JBBGZH010000003.1"/>
</dbReference>
<reference evidence="2 3" key="1">
    <citation type="submission" date="2023-12" db="EMBL/GenBank/DDBJ databases">
        <title>Gut-associated functions are favored during microbiome assembly across C. elegans life.</title>
        <authorList>
            <person name="Zimmermann J."/>
        </authorList>
    </citation>
    <scope>NUCLEOTIDE SEQUENCE [LARGE SCALE GENOMIC DNA]</scope>
    <source>
        <strain evidence="2 3">MYb71</strain>
    </source>
</reference>
<evidence type="ECO:0000313" key="3">
    <source>
        <dbReference type="Proteomes" id="UP001375812"/>
    </source>
</evidence>
<accession>A0ABU8PLH4</accession>